<organism evidence="1">
    <name type="scientific">Actinoplanes campanulatus</name>
    <dbReference type="NCBI Taxonomy" id="113559"/>
    <lineage>
        <taxon>Bacteria</taxon>
        <taxon>Bacillati</taxon>
        <taxon>Actinomycetota</taxon>
        <taxon>Actinomycetes</taxon>
        <taxon>Micromonosporales</taxon>
        <taxon>Micromonosporaceae</taxon>
        <taxon>Actinoplanes</taxon>
    </lineage>
</organism>
<protein>
    <submittedName>
        <fullName evidence="1">Uncharacterized protein</fullName>
    </submittedName>
</protein>
<name>A0ABQ3WTL1_9ACTN</name>
<sequence>MAGGYGSGRTPERWRRVLGWMLALSVILLVGRNVLAKDPAENEVGKQAIIDAFFTKGRVQVADPNALDQWLGEPVTVFVDQTELRVTPTRATTGTGGCASGPRVTVDLTVEPAADAAVLALGKFQLRTADGSVVGALTGCSEGFGETTGRLSVVFEAERPDWLILANLTESPEAMWQLEAS</sequence>
<comment type="caution">
    <text evidence="1">The sequence shown here is derived from an EMBL/GenBank/DDBJ whole genome shotgun (WGS) entry which is preliminary data.</text>
</comment>
<accession>A0ABQ3WTL1</accession>
<gene>
    <name evidence="1" type="ORF">Aca07nite_69050</name>
</gene>
<proteinExistence type="predicted"/>
<reference evidence="1" key="1">
    <citation type="submission" date="2021-01" db="EMBL/GenBank/DDBJ databases">
        <title>Whole genome shotgun sequence of Actinoplanes capillaceus NBRC 16408.</title>
        <authorList>
            <person name="Komaki H."/>
            <person name="Tamura T."/>
        </authorList>
    </citation>
    <scope>NUCLEOTIDE SEQUENCE [LARGE SCALE GENOMIC DNA]</scope>
    <source>
        <strain evidence="1">NBRC 16408</strain>
    </source>
</reference>
<dbReference type="EMBL" id="BOMF01000129">
    <property type="protein sequence ID" value="GID49630.1"/>
    <property type="molecule type" value="Genomic_DNA"/>
</dbReference>
<evidence type="ECO:0000313" key="1">
    <source>
        <dbReference type="EMBL" id="GID49630.1"/>
    </source>
</evidence>